<dbReference type="PRINTS" id="PR00038">
    <property type="entry name" value="HTHLUXR"/>
</dbReference>
<keyword evidence="3 8" id="KW-0418">Kinase</keyword>
<evidence type="ECO:0000256" key="4">
    <source>
        <dbReference type="ARBA" id="ARBA00022840"/>
    </source>
</evidence>
<dbReference type="Gene3D" id="1.25.40.10">
    <property type="entry name" value="Tetratricopeptide repeat domain"/>
    <property type="match status" value="1"/>
</dbReference>
<dbReference type="SUPFAM" id="SSF48452">
    <property type="entry name" value="TPR-like"/>
    <property type="match status" value="1"/>
</dbReference>
<dbReference type="SMART" id="SM00220">
    <property type="entry name" value="S_TKc"/>
    <property type="match status" value="1"/>
</dbReference>
<feature type="domain" description="Protein kinase" evidence="6">
    <location>
        <begin position="13"/>
        <end position="269"/>
    </location>
</feature>
<evidence type="ECO:0000256" key="1">
    <source>
        <dbReference type="ARBA" id="ARBA00022679"/>
    </source>
</evidence>
<dbReference type="PROSITE" id="PS00108">
    <property type="entry name" value="PROTEIN_KINASE_ST"/>
    <property type="match status" value="1"/>
</dbReference>
<evidence type="ECO:0000256" key="2">
    <source>
        <dbReference type="ARBA" id="ARBA00022741"/>
    </source>
</evidence>
<keyword evidence="4" id="KW-0067">ATP-binding</keyword>
<dbReference type="SUPFAM" id="SSF46894">
    <property type="entry name" value="C-terminal effector domain of the bipartite response regulators"/>
    <property type="match status" value="1"/>
</dbReference>
<dbReference type="InterPro" id="IPR000719">
    <property type="entry name" value="Prot_kinase_dom"/>
</dbReference>
<dbReference type="InterPro" id="IPR000792">
    <property type="entry name" value="Tscrpt_reg_LuxR_C"/>
</dbReference>
<feature type="domain" description="HTH luxR-type" evidence="7">
    <location>
        <begin position="1149"/>
        <end position="1214"/>
    </location>
</feature>
<sequence length="1224" mass="132418">MRPIPGAVFGDRYRLVKRVAVGGMGEVWQASDPVIGRIVAVKILKDEYASSPGFLERFRAEARNAALVNHEGIATVYDYGEQGDTAYLVMELVPGESLSAMLRRESALPVDRVLDILAQTATALQAAHAAGLVHRDIKPENLLLTPEGRVKITDFGIARLADQVPLTVAGQVMGTVQYVSPEQVSGRPATPATDLYSLGIVAYEALAGRRPFSGESHVAIALAQVNETPPELPPDVPEPVRKLVRWCMAKSPSDRPASAADLARAAQGLRRGTAAAPDPAQGGPTDAPREDAGSRPPAVIGSPPDTAPPSPLLGTKLYLPRPQRRAVPRPRLIERLNRGMDSALTLVSAPAGFGKSTLLASWLAAGPAAPTGEPSAAWLSLDAGDNDPALFWTYVIAALRTAAPAVGAVSLAMLETRSAPSQEVLTALLNDLAALERDVVLVLDDYHVLESRDVHDGMAFLLDHMPPRLHLVIASRADPPLPIARLRARGELVEVRAADLRFSPEEASAYLTDVMDLPLTAQDVSTLGSRTEGWIAALQLAALSMQGRDDIAGFVAGFAGDDRYIVDYLVEEVLQSQPQPVRAFLLQTSILTRMNASLCDAVTGRENGRAMLEALDRANLFLVPLDDRRRWYRYHHLFAEVLQARLLDEEPGEVPALHRRASVWYDEHGEPDAAIQHALDAEDHPLAANLIEAAIPAMGRARREAALREWLERLPVGLFRDRPVLSLGLVGAMLSTGQVEGVEPRLRDAERWLDDAGSVRDGPDQPVVIDAADLRRLPGSIAIYRSGQALALGDGAATVVHARRALDLLDEDDHYRRGAAAALQGLALWGSGDLEGAYEGYAQAVSSFRRSGHIADVLGCTVTLADIRLTQGRMSDALASCEQALRLAQEQTDEVRRGIPDMHVAISSILCERGELDAAANHLRRSSEMGDSAGLPKYRYRWRSAMAQLLQVQGDLGRAEQFLDEAERFFVADMGPIVRPIPASKARVWLAQGRVPEATAWVRERGLSVEDDLSYLREFEHVTLARVLLARSRQQRDPRSLAEAVELLHRVLEAAETGGRSGTVLEILVLQAGAHQLGGDIPAALTVLERAIALAEPEGYVRTFVDEGAPMKVLLKAAAGGGVAPEYIRRLLVAFGDDHPTGPQRPGAGPILLEPLSEREREVLRLLETDLSGPEIARQLVVSLNTVRTHTKNIYTKLGVNNRRAAVLRAQDLGQLGRGSQRPS</sequence>
<dbReference type="InterPro" id="IPR036388">
    <property type="entry name" value="WH-like_DNA-bd_sf"/>
</dbReference>
<feature type="compositionally biased region" description="Low complexity" evidence="5">
    <location>
        <begin position="254"/>
        <end position="276"/>
    </location>
</feature>
<dbReference type="InterPro" id="IPR041617">
    <property type="entry name" value="TPR_MalT"/>
</dbReference>
<dbReference type="InterPro" id="IPR011990">
    <property type="entry name" value="TPR-like_helical_dom_sf"/>
</dbReference>
<dbReference type="PANTHER" id="PTHR43289">
    <property type="entry name" value="MITOGEN-ACTIVATED PROTEIN KINASE KINASE KINASE 20-RELATED"/>
    <property type="match status" value="1"/>
</dbReference>
<comment type="caution">
    <text evidence="8">The sequence shown here is derived from an EMBL/GenBank/DDBJ whole genome shotgun (WGS) entry which is preliminary data.</text>
</comment>
<dbReference type="SMART" id="SM00421">
    <property type="entry name" value="HTH_LUXR"/>
    <property type="match status" value="1"/>
</dbReference>
<evidence type="ECO:0000256" key="3">
    <source>
        <dbReference type="ARBA" id="ARBA00022777"/>
    </source>
</evidence>
<evidence type="ECO:0000256" key="5">
    <source>
        <dbReference type="SAM" id="MobiDB-lite"/>
    </source>
</evidence>
<dbReference type="InterPro" id="IPR059106">
    <property type="entry name" value="WHD_MalT"/>
</dbReference>
<dbReference type="PANTHER" id="PTHR43289:SF6">
    <property type="entry name" value="SERINE_THREONINE-PROTEIN KINASE NEKL-3"/>
    <property type="match status" value="1"/>
</dbReference>
<keyword evidence="2" id="KW-0547">Nucleotide-binding</keyword>
<accession>A0ABV6S0M1</accession>
<dbReference type="Pfam" id="PF00069">
    <property type="entry name" value="Pkinase"/>
    <property type="match status" value="1"/>
</dbReference>
<evidence type="ECO:0000313" key="8">
    <source>
        <dbReference type="EMBL" id="MFC0682784.1"/>
    </source>
</evidence>
<dbReference type="InterPro" id="IPR008271">
    <property type="entry name" value="Ser/Thr_kinase_AS"/>
</dbReference>
<proteinExistence type="predicted"/>
<gene>
    <name evidence="8" type="ORF">ACFFGH_33550</name>
</gene>
<evidence type="ECO:0000259" key="6">
    <source>
        <dbReference type="PROSITE" id="PS50011"/>
    </source>
</evidence>
<dbReference type="EMBL" id="JBHLTG010000018">
    <property type="protein sequence ID" value="MFC0682784.1"/>
    <property type="molecule type" value="Genomic_DNA"/>
</dbReference>
<protein>
    <submittedName>
        <fullName evidence="8">Protein kinase</fullName>
    </submittedName>
</protein>
<dbReference type="CDD" id="cd06170">
    <property type="entry name" value="LuxR_C_like"/>
    <property type="match status" value="1"/>
</dbReference>
<keyword evidence="1" id="KW-0808">Transferase</keyword>
<dbReference type="PROSITE" id="PS50043">
    <property type="entry name" value="HTH_LUXR_2"/>
    <property type="match status" value="1"/>
</dbReference>
<evidence type="ECO:0000313" key="9">
    <source>
        <dbReference type="Proteomes" id="UP001589896"/>
    </source>
</evidence>
<name>A0ABV6S0M1_9GAMM</name>
<dbReference type="Pfam" id="PF25873">
    <property type="entry name" value="WHD_MalT"/>
    <property type="match status" value="1"/>
</dbReference>
<evidence type="ECO:0000259" key="7">
    <source>
        <dbReference type="PROSITE" id="PS50043"/>
    </source>
</evidence>
<dbReference type="Gene3D" id="3.30.200.20">
    <property type="entry name" value="Phosphorylase Kinase, domain 1"/>
    <property type="match status" value="1"/>
</dbReference>
<dbReference type="Pfam" id="PF17874">
    <property type="entry name" value="TPR_MalT"/>
    <property type="match status" value="1"/>
</dbReference>
<dbReference type="GO" id="GO:0016301">
    <property type="term" value="F:kinase activity"/>
    <property type="evidence" value="ECO:0007669"/>
    <property type="project" value="UniProtKB-KW"/>
</dbReference>
<feature type="region of interest" description="Disordered" evidence="5">
    <location>
        <begin position="252"/>
        <end position="316"/>
    </location>
</feature>
<dbReference type="InterPro" id="IPR011009">
    <property type="entry name" value="Kinase-like_dom_sf"/>
</dbReference>
<dbReference type="Pfam" id="PF00196">
    <property type="entry name" value="GerE"/>
    <property type="match status" value="1"/>
</dbReference>
<dbReference type="SUPFAM" id="SSF56112">
    <property type="entry name" value="Protein kinase-like (PK-like)"/>
    <property type="match status" value="1"/>
</dbReference>
<dbReference type="Gene3D" id="1.10.510.10">
    <property type="entry name" value="Transferase(Phosphotransferase) domain 1"/>
    <property type="match status" value="1"/>
</dbReference>
<reference evidence="8 9" key="1">
    <citation type="submission" date="2024-09" db="EMBL/GenBank/DDBJ databases">
        <authorList>
            <person name="Sun Q."/>
            <person name="Mori K."/>
        </authorList>
    </citation>
    <scope>NUCLEOTIDE SEQUENCE [LARGE SCALE GENOMIC DNA]</scope>
    <source>
        <strain evidence="8 9">KCTC 23076</strain>
    </source>
</reference>
<dbReference type="InterPro" id="IPR016032">
    <property type="entry name" value="Sig_transdc_resp-reg_C-effctor"/>
</dbReference>
<dbReference type="Proteomes" id="UP001589896">
    <property type="component" value="Unassembled WGS sequence"/>
</dbReference>
<dbReference type="PROSITE" id="PS50011">
    <property type="entry name" value="PROTEIN_KINASE_DOM"/>
    <property type="match status" value="1"/>
</dbReference>
<dbReference type="CDD" id="cd14014">
    <property type="entry name" value="STKc_PknB_like"/>
    <property type="match status" value="1"/>
</dbReference>
<dbReference type="RefSeq" id="WP_386677137.1">
    <property type="nucleotide sequence ID" value="NZ_JBHLTG010000018.1"/>
</dbReference>
<dbReference type="Gene3D" id="1.10.10.10">
    <property type="entry name" value="Winged helix-like DNA-binding domain superfamily/Winged helix DNA-binding domain"/>
    <property type="match status" value="1"/>
</dbReference>
<organism evidence="8 9">
    <name type="scientific">Lysobacter korlensis</name>
    <dbReference type="NCBI Taxonomy" id="553636"/>
    <lineage>
        <taxon>Bacteria</taxon>
        <taxon>Pseudomonadati</taxon>
        <taxon>Pseudomonadota</taxon>
        <taxon>Gammaproteobacteria</taxon>
        <taxon>Lysobacterales</taxon>
        <taxon>Lysobacteraceae</taxon>
        <taxon>Lysobacter</taxon>
    </lineage>
</organism>
<keyword evidence="9" id="KW-1185">Reference proteome</keyword>